<accession>A0ACC0DET7</accession>
<comment type="caution">
    <text evidence="1">The sequence shown here is derived from an EMBL/GenBank/DDBJ whole genome shotgun (WGS) entry which is preliminary data.</text>
</comment>
<protein>
    <submittedName>
        <fullName evidence="1">Uncharacterized protein</fullName>
    </submittedName>
</protein>
<evidence type="ECO:0000313" key="2">
    <source>
        <dbReference type="Proteomes" id="UP001497680"/>
    </source>
</evidence>
<reference evidence="1 2" key="1">
    <citation type="journal article" date="2022" name="New Phytol.">
        <title>Ecological generalism drives hyperdiversity of secondary metabolite gene clusters in xylarialean endophytes.</title>
        <authorList>
            <person name="Franco M.E.E."/>
            <person name="Wisecaver J.H."/>
            <person name="Arnold A.E."/>
            <person name="Ju Y.M."/>
            <person name="Slot J.C."/>
            <person name="Ahrendt S."/>
            <person name="Moore L.P."/>
            <person name="Eastman K.E."/>
            <person name="Scott K."/>
            <person name="Konkel Z."/>
            <person name="Mondo S.J."/>
            <person name="Kuo A."/>
            <person name="Hayes R.D."/>
            <person name="Haridas S."/>
            <person name="Andreopoulos B."/>
            <person name="Riley R."/>
            <person name="LaButti K."/>
            <person name="Pangilinan J."/>
            <person name="Lipzen A."/>
            <person name="Amirebrahimi M."/>
            <person name="Yan J."/>
            <person name="Adam C."/>
            <person name="Keymanesh K."/>
            <person name="Ng V."/>
            <person name="Louie K."/>
            <person name="Northen T."/>
            <person name="Drula E."/>
            <person name="Henrissat B."/>
            <person name="Hsieh H.M."/>
            <person name="Youens-Clark K."/>
            <person name="Lutzoni F."/>
            <person name="Miadlikowska J."/>
            <person name="Eastwood D.C."/>
            <person name="Hamelin R.C."/>
            <person name="Grigoriev I.V."/>
            <person name="U'Ren J.M."/>
        </authorList>
    </citation>
    <scope>NUCLEOTIDE SEQUENCE [LARGE SCALE GENOMIC DNA]</scope>
    <source>
        <strain evidence="1 2">ER1909</strain>
    </source>
</reference>
<gene>
    <name evidence="1" type="ORF">F4821DRAFT_226910</name>
</gene>
<keyword evidence="2" id="KW-1185">Reference proteome</keyword>
<organism evidence="1 2">
    <name type="scientific">Hypoxylon rubiginosum</name>
    <dbReference type="NCBI Taxonomy" id="110542"/>
    <lineage>
        <taxon>Eukaryota</taxon>
        <taxon>Fungi</taxon>
        <taxon>Dikarya</taxon>
        <taxon>Ascomycota</taxon>
        <taxon>Pezizomycotina</taxon>
        <taxon>Sordariomycetes</taxon>
        <taxon>Xylariomycetidae</taxon>
        <taxon>Xylariales</taxon>
        <taxon>Hypoxylaceae</taxon>
        <taxon>Hypoxylon</taxon>
    </lineage>
</organism>
<name>A0ACC0DET7_9PEZI</name>
<dbReference type="Proteomes" id="UP001497680">
    <property type="component" value="Unassembled WGS sequence"/>
</dbReference>
<evidence type="ECO:0000313" key="1">
    <source>
        <dbReference type="EMBL" id="KAI6091318.1"/>
    </source>
</evidence>
<dbReference type="EMBL" id="MU394287">
    <property type="protein sequence ID" value="KAI6091318.1"/>
    <property type="molecule type" value="Genomic_DNA"/>
</dbReference>
<sequence length="701" mass="77714">MLTDSFITDGDEIPSAVPNFSRPTRPPVSMNRLSSDYQQSQGQRRFDQSTDTIIHNTPDANFEHITLSRPASQPSRAHPNAVQSDVGRTKSERHFLWRRRRETDPGKSAPAKSGGLVMSMRAQNRTSSSIEQVQRDHFADLAIPDYHLHLLTPDTVETTDSQSTISDNSPSTTPNPIPLGTMGRNRMAMSSVTNLVIPQEIPTIDQDASPATAISSQSKLKGVMKHPSIPRKLVPSILVSTQSKDEETYHQRPPSFDEIQDHTVNGFLRGTSGCQSQHQPSAPLKTIDIDQTISLLPSTDSHTKRPRRESVSIPITTITGCAPDQQSQLDFLEQELEVGPSQVDGATETIQAPEKPTFLNGHKRSAETVIMLEKGRTPSPPITPRSDSPNLELAQEIPATVITLTHPVTSEKPPTRISTPTTPRLCRIIQQNMEANRIDTSKITDLPNGKDTHEKVESTKTETPKPSEAKRSRSQEVKSPKIGPERHGASPGRARATSIQESLPRVQFEEPRDSMVEEAARIAVLRSKAREIVRSRSGDRKVSRTKSRSPSPVKKLALSSSLKPADAKHSLPQRRPRKRRPSEGGAGIGLPSRPSEHISKSATQVQHKSADEKAQRPDEAVTLMQLCKTIYILFLGLACNWWITVRPVFNQQSDLWRRRHKNQSTWTDVGTFASAGVFCLAAMLGGWYVLRVFWCVVERLA</sequence>
<proteinExistence type="predicted"/>